<reference evidence="4" key="3">
    <citation type="submission" date="2016-11" db="EMBL/GenBank/DDBJ databases">
        <authorList>
            <person name="Jaros S."/>
            <person name="Januszkiewicz K."/>
            <person name="Wedrychowicz H."/>
        </authorList>
    </citation>
    <scope>NUCLEOTIDE SEQUENCE [LARGE SCALE GENOMIC DNA]</scope>
    <source>
        <strain evidence="4">DSM 1682</strain>
    </source>
</reference>
<evidence type="ECO:0000313" key="2">
    <source>
        <dbReference type="EMBL" id="SHE80981.1"/>
    </source>
</evidence>
<reference evidence="1 3" key="1">
    <citation type="journal article" date="2016" name="Genome Announc.">
        <title>Complete Genome Sequence of the Amino Acid-Fermenting Clostridium propionicum X2 (DSM 1682).</title>
        <authorList>
            <person name="Poehlein A."/>
            <person name="Schlien K."/>
            <person name="Chowdhury N.P."/>
            <person name="Gottschalk G."/>
            <person name="Buckel W."/>
            <person name="Daniel R."/>
        </authorList>
    </citation>
    <scope>NUCLEOTIDE SEQUENCE [LARGE SCALE GENOMIC DNA]</scope>
    <source>
        <strain evidence="1 3">X2</strain>
    </source>
</reference>
<organism evidence="2 4">
    <name type="scientific">Anaerotignum propionicum DSM 1682</name>
    <dbReference type="NCBI Taxonomy" id="991789"/>
    <lineage>
        <taxon>Bacteria</taxon>
        <taxon>Bacillati</taxon>
        <taxon>Bacillota</taxon>
        <taxon>Clostridia</taxon>
        <taxon>Lachnospirales</taxon>
        <taxon>Anaerotignaceae</taxon>
        <taxon>Anaerotignum</taxon>
    </lineage>
</organism>
<proteinExistence type="predicted"/>
<evidence type="ECO:0000313" key="4">
    <source>
        <dbReference type="Proteomes" id="UP000184204"/>
    </source>
</evidence>
<keyword evidence="3" id="KW-1185">Reference proteome</keyword>
<gene>
    <name evidence="1" type="ORF">CPRO_05040</name>
    <name evidence="2" type="ORF">SAMN02745151_01886</name>
</gene>
<dbReference type="EMBL" id="CP014223">
    <property type="protein sequence ID" value="AMJ40112.1"/>
    <property type="molecule type" value="Genomic_DNA"/>
</dbReference>
<protein>
    <submittedName>
        <fullName evidence="2">Uncharacterized protein</fullName>
    </submittedName>
</protein>
<dbReference type="Proteomes" id="UP000068026">
    <property type="component" value="Chromosome"/>
</dbReference>
<dbReference type="AlphaFoldDB" id="A0A0X8VC57"/>
<dbReference type="Proteomes" id="UP000184204">
    <property type="component" value="Unassembled WGS sequence"/>
</dbReference>
<evidence type="ECO:0000313" key="1">
    <source>
        <dbReference type="EMBL" id="AMJ40112.1"/>
    </source>
</evidence>
<evidence type="ECO:0000313" key="3">
    <source>
        <dbReference type="Proteomes" id="UP000068026"/>
    </source>
</evidence>
<accession>A0A0X8VC57</accession>
<sequence>MQVGCKTGKNMISYMKTGEPVIGLSHFAEMIKEGLFWRII</sequence>
<reference evidence="2" key="4">
    <citation type="submission" date="2016-11" db="EMBL/GenBank/DDBJ databases">
        <authorList>
            <person name="Varghese N."/>
            <person name="Submissions S."/>
        </authorList>
    </citation>
    <scope>NUCLEOTIDE SEQUENCE</scope>
    <source>
        <strain evidence="2">DSM 1682</strain>
    </source>
</reference>
<dbReference type="KEGG" id="cpro:CPRO_05040"/>
<reference evidence="3" key="2">
    <citation type="submission" date="2016-01" db="EMBL/GenBank/DDBJ databases">
        <authorList>
            <person name="Poehlein A."/>
            <person name="Schlien K."/>
            <person name="Gottschalk G."/>
            <person name="Buckel W."/>
            <person name="Daniel R."/>
        </authorList>
    </citation>
    <scope>NUCLEOTIDE SEQUENCE [LARGE SCALE GENOMIC DNA]</scope>
    <source>
        <strain evidence="3">X2</strain>
    </source>
</reference>
<dbReference type="EMBL" id="FQUA01000007">
    <property type="protein sequence ID" value="SHE80981.1"/>
    <property type="molecule type" value="Genomic_DNA"/>
</dbReference>
<name>A0A0X8VC57_ANAPI</name>